<dbReference type="InterPro" id="IPR045864">
    <property type="entry name" value="aa-tRNA-synth_II/BPL/LPL"/>
</dbReference>
<dbReference type="InterPro" id="IPR029062">
    <property type="entry name" value="Class_I_gatase-like"/>
</dbReference>
<dbReference type="GO" id="GO:0005737">
    <property type="term" value="C:cytoplasm"/>
    <property type="evidence" value="ECO:0007669"/>
    <property type="project" value="TreeGrafter"/>
</dbReference>
<dbReference type="Gene3D" id="3.30.930.10">
    <property type="entry name" value="Bira Bifunctional Protein, Domain 2"/>
    <property type="match status" value="1"/>
</dbReference>
<dbReference type="InterPro" id="IPR019197">
    <property type="entry name" value="Biotin-prot_ligase_N"/>
</dbReference>
<dbReference type="Proteomes" id="UP001212152">
    <property type="component" value="Unassembled WGS sequence"/>
</dbReference>
<feature type="domain" description="BPL/LPL catalytic" evidence="4">
    <location>
        <begin position="395"/>
        <end position="617"/>
    </location>
</feature>
<reference evidence="5" key="1">
    <citation type="submission" date="2020-05" db="EMBL/GenBank/DDBJ databases">
        <title>Phylogenomic resolution of chytrid fungi.</title>
        <authorList>
            <person name="Stajich J.E."/>
            <person name="Amses K."/>
            <person name="Simmons R."/>
            <person name="Seto K."/>
            <person name="Myers J."/>
            <person name="Bonds A."/>
            <person name="Quandt C.A."/>
            <person name="Barry K."/>
            <person name="Liu P."/>
            <person name="Grigoriev I."/>
            <person name="Longcore J.E."/>
            <person name="James T.Y."/>
        </authorList>
    </citation>
    <scope>NUCLEOTIDE SEQUENCE</scope>
    <source>
        <strain evidence="5">JEL0379</strain>
    </source>
</reference>
<evidence type="ECO:0000256" key="2">
    <source>
        <dbReference type="ARBA" id="ARBA00022598"/>
    </source>
</evidence>
<dbReference type="PROSITE" id="PS51733">
    <property type="entry name" value="BPL_LPL_CATALYTIC"/>
    <property type="match status" value="1"/>
</dbReference>
<dbReference type="PANTHER" id="PTHR12835">
    <property type="entry name" value="BIOTIN PROTEIN LIGASE"/>
    <property type="match status" value="1"/>
</dbReference>
<organism evidence="5 6">
    <name type="scientific">Geranomyces variabilis</name>
    <dbReference type="NCBI Taxonomy" id="109894"/>
    <lineage>
        <taxon>Eukaryota</taxon>
        <taxon>Fungi</taxon>
        <taxon>Fungi incertae sedis</taxon>
        <taxon>Chytridiomycota</taxon>
        <taxon>Chytridiomycota incertae sedis</taxon>
        <taxon>Chytridiomycetes</taxon>
        <taxon>Spizellomycetales</taxon>
        <taxon>Powellomycetaceae</taxon>
        <taxon>Geranomyces</taxon>
    </lineage>
</organism>
<dbReference type="InterPro" id="IPR004143">
    <property type="entry name" value="BPL_LPL_catalytic"/>
</dbReference>
<feature type="region of interest" description="Disordered" evidence="3">
    <location>
        <begin position="513"/>
        <end position="533"/>
    </location>
</feature>
<dbReference type="CDD" id="cd16442">
    <property type="entry name" value="BPL"/>
    <property type="match status" value="1"/>
</dbReference>
<accession>A0AAD5TEL8</accession>
<evidence type="ECO:0000256" key="1">
    <source>
        <dbReference type="ARBA" id="ARBA00009934"/>
    </source>
</evidence>
<dbReference type="SUPFAM" id="SSF52317">
    <property type="entry name" value="Class I glutamine amidotransferase-like"/>
    <property type="match status" value="1"/>
</dbReference>
<evidence type="ECO:0000313" key="6">
    <source>
        <dbReference type="Proteomes" id="UP001212152"/>
    </source>
</evidence>
<dbReference type="CDD" id="cd03144">
    <property type="entry name" value="GATase1_ScBLP_like"/>
    <property type="match status" value="1"/>
</dbReference>
<protein>
    <submittedName>
        <fullName evidence="5">Biotin holocarboxylase synthetase</fullName>
    </submittedName>
</protein>
<dbReference type="Pfam" id="PF03099">
    <property type="entry name" value="BPL_LplA_LipB"/>
    <property type="match status" value="1"/>
</dbReference>
<keyword evidence="2" id="KW-0436">Ligase</keyword>
<feature type="region of interest" description="Disordered" evidence="3">
    <location>
        <begin position="671"/>
        <end position="693"/>
    </location>
</feature>
<dbReference type="InterPro" id="IPR004408">
    <property type="entry name" value="Biotin_CoA_COase_ligase"/>
</dbReference>
<dbReference type="Pfam" id="PF09825">
    <property type="entry name" value="BPL_N"/>
    <property type="match status" value="1"/>
</dbReference>
<feature type="compositionally biased region" description="Gly residues" evidence="3">
    <location>
        <begin position="671"/>
        <end position="681"/>
    </location>
</feature>
<proteinExistence type="inferred from homology"/>
<gene>
    <name evidence="5" type="primary">BPL1</name>
    <name evidence="5" type="ORF">HDU87_007895</name>
</gene>
<evidence type="ECO:0000259" key="4">
    <source>
        <dbReference type="PROSITE" id="PS51733"/>
    </source>
</evidence>
<evidence type="ECO:0000256" key="3">
    <source>
        <dbReference type="SAM" id="MobiDB-lite"/>
    </source>
</evidence>
<dbReference type="AlphaFoldDB" id="A0AAD5TEL8"/>
<sequence>MSVPLPTAPRRLLPNVLVYTGPGTSRGPVDNTLYTLRSLLSARYDVIPVAAAAISTDTWQASTACIVVPGGRDEPYVAHLQPEATRRIAAYVRAGGSYLGICAGAYFACKGVEFEVGREGYGVVGAREMRFFPGTAKGSVAPGFVYGAEDGAAAMPVYMASGSPPPVHLYVNGGPWFDATTTADAEDKDGNDSDESAAHVVETLAWYDPDAAAGSPRRPAIVDCKVGAGRAVLSGPHFEYPASATAPPLNALLAPSDDARVALASEILSRLGLEVNDAAARADALADLQDRPVLSEMHLCMDDGIGGAHAVEEMMARLGGVRDVVDTVNVLRFAHASASQQQPPPRPVEKNADAASELPAVDILIHPPNTFPTSTPFDFSIYFTTLAAHRRRRLQQHAAAAHTATFGSTILYGRTVTSTQTLLEKNSTLSASLPPGLVCTATHQIAGRGRGANAWISPPGALMFSLAITHAVPTTAVFVQYLMALAVVEAVKVLDAKLEVGIKWPNDVYARKPRGGLREEEEDEEERRAAAEEGGGLGGLGGWVKIGGILVSSCFEAGVFRMVVGCGLNLANSRPTLSITELLRCTTTSSSTTSPPRIDATLALIVATFDSLYTEFANARSFTPFLDRYYAAWLHSNQIVTLHDVGGVRARITGIDEFGLLRAVTVEDGGGGGGGGEGGGVEHALQPDGNSFDMMRGMISRKK</sequence>
<name>A0AAD5TEL8_9FUNG</name>
<dbReference type="PANTHER" id="PTHR12835:SF5">
    <property type="entry name" value="BIOTIN--PROTEIN LIGASE"/>
    <property type="match status" value="1"/>
</dbReference>
<dbReference type="Gene3D" id="3.40.50.880">
    <property type="match status" value="1"/>
</dbReference>
<dbReference type="SUPFAM" id="SSF55681">
    <property type="entry name" value="Class II aaRS and biotin synthetases"/>
    <property type="match status" value="1"/>
</dbReference>
<evidence type="ECO:0000313" key="5">
    <source>
        <dbReference type="EMBL" id="KAJ3172391.1"/>
    </source>
</evidence>
<dbReference type="EMBL" id="JADGJQ010000078">
    <property type="protein sequence ID" value="KAJ3172391.1"/>
    <property type="molecule type" value="Genomic_DNA"/>
</dbReference>
<comment type="similarity">
    <text evidence="1">Belongs to the biotin--protein ligase family.</text>
</comment>
<keyword evidence="6" id="KW-1185">Reference proteome</keyword>
<comment type="caution">
    <text evidence="5">The sequence shown here is derived from an EMBL/GenBank/DDBJ whole genome shotgun (WGS) entry which is preliminary data.</text>
</comment>
<dbReference type="GO" id="GO:0004077">
    <property type="term" value="F:biotin--[biotin carboxyl-carrier protein] ligase activity"/>
    <property type="evidence" value="ECO:0007669"/>
    <property type="project" value="InterPro"/>
</dbReference>